<proteinExistence type="predicted"/>
<feature type="chain" id="PRO_5045296923" evidence="1">
    <location>
        <begin position="28"/>
        <end position="518"/>
    </location>
</feature>
<sequence length="518" mass="58198">MRKTASILFVIPVLISLLCSCSRDKQAAPPVLADDKVFTSFSFKAAHNDGLKEDIAGIIGADTIRIPALSGIPLSSLAPDFAFEGKKVTVDSILQISGETRQDFSQAVKYVITAANSSVKTYVVTIATEIPVLQINTNNKPVDSKEVYVDGTLEITGNVPAALSYNGKIRIRGRGNASWGMPKKPYKLKLDKKAPLLGISSDKTWVLLANYGDKSMMRNETAFELSRRMELAFTPKAFYVEVVLNNEYLGTYQLTEQIEVAAHKVNVEEQDKGATTLPQITGGYLLEVDGYAASEPAHFYTPRSMPVTIHYPDAEDITPAQTDYITNYFTDFENALFANNFSDPANGYRRYFDVPSYVNYYLVNEIMGNSDMNWSTYFYKKRDGKISAGPVWDFDLAANNDRRLGNSVNKLMRDAAHEPKAWINRLMEDPTFRQAVRARWNAVYTARISTLPDYITELSSKLMVTQKKNFEKWDILSTLVHQNLQAAGSYQGEVDYFKRFMEQRIAWLDGQINGSKFD</sequence>
<dbReference type="Pfam" id="PF08757">
    <property type="entry name" value="CotH"/>
    <property type="match status" value="1"/>
</dbReference>
<comment type="caution">
    <text evidence="2">The sequence shown here is derived from an EMBL/GenBank/DDBJ whole genome shotgun (WGS) entry which is preliminary data.</text>
</comment>
<dbReference type="Proteomes" id="UP001549749">
    <property type="component" value="Unassembled WGS sequence"/>
</dbReference>
<protein>
    <submittedName>
        <fullName evidence="2">CotH kinase family protein</fullName>
    </submittedName>
</protein>
<evidence type="ECO:0000256" key="1">
    <source>
        <dbReference type="SAM" id="SignalP"/>
    </source>
</evidence>
<evidence type="ECO:0000313" key="2">
    <source>
        <dbReference type="EMBL" id="MET6998262.1"/>
    </source>
</evidence>
<feature type="signal peptide" evidence="1">
    <location>
        <begin position="1"/>
        <end position="27"/>
    </location>
</feature>
<dbReference type="RefSeq" id="WP_354660897.1">
    <property type="nucleotide sequence ID" value="NZ_JBEXAC010000001.1"/>
</dbReference>
<evidence type="ECO:0000313" key="3">
    <source>
        <dbReference type="Proteomes" id="UP001549749"/>
    </source>
</evidence>
<keyword evidence="3" id="KW-1185">Reference proteome</keyword>
<reference evidence="2 3" key="1">
    <citation type="submission" date="2024-06" db="EMBL/GenBank/DDBJ databases">
        <title>Chitinophaga defluvii sp. nov., isolated from municipal sewage.</title>
        <authorList>
            <person name="Zhang L."/>
        </authorList>
    </citation>
    <scope>NUCLEOTIDE SEQUENCE [LARGE SCALE GENOMIC DNA]</scope>
    <source>
        <strain evidence="2 3">H8</strain>
    </source>
</reference>
<name>A0ABV2T5F4_9BACT</name>
<keyword evidence="1" id="KW-0732">Signal</keyword>
<dbReference type="Gene3D" id="2.60.40.2340">
    <property type="match status" value="1"/>
</dbReference>
<organism evidence="2 3">
    <name type="scientific">Chitinophaga defluvii</name>
    <dbReference type="NCBI Taxonomy" id="3163343"/>
    <lineage>
        <taxon>Bacteria</taxon>
        <taxon>Pseudomonadati</taxon>
        <taxon>Bacteroidota</taxon>
        <taxon>Chitinophagia</taxon>
        <taxon>Chitinophagales</taxon>
        <taxon>Chitinophagaceae</taxon>
        <taxon>Chitinophaga</taxon>
    </lineage>
</organism>
<dbReference type="InterPro" id="IPR014867">
    <property type="entry name" value="Spore_coat_CotH_CotH2/3/7"/>
</dbReference>
<dbReference type="EMBL" id="JBEXAC010000001">
    <property type="protein sequence ID" value="MET6998262.1"/>
    <property type="molecule type" value="Genomic_DNA"/>
</dbReference>
<dbReference type="GO" id="GO:0016301">
    <property type="term" value="F:kinase activity"/>
    <property type="evidence" value="ECO:0007669"/>
    <property type="project" value="UniProtKB-KW"/>
</dbReference>
<keyword evidence="2" id="KW-0808">Transferase</keyword>
<gene>
    <name evidence="2" type="ORF">ABR189_12825</name>
</gene>
<keyword evidence="2" id="KW-0418">Kinase</keyword>
<accession>A0ABV2T5F4</accession>
<dbReference type="PROSITE" id="PS51257">
    <property type="entry name" value="PROKAR_LIPOPROTEIN"/>
    <property type="match status" value="1"/>
</dbReference>